<reference evidence="3" key="1">
    <citation type="submission" date="2022-12" db="EMBL/GenBank/DDBJ databases">
        <authorList>
            <person name="Webb A."/>
        </authorList>
    </citation>
    <scope>NUCLEOTIDE SEQUENCE</scope>
    <source>
        <strain evidence="3">Hp1</strain>
    </source>
</reference>
<dbReference type="Pfam" id="PF04969">
    <property type="entry name" value="CS"/>
    <property type="match status" value="1"/>
</dbReference>
<dbReference type="SUPFAM" id="SSF49764">
    <property type="entry name" value="HSP20-like chaperones"/>
    <property type="match status" value="1"/>
</dbReference>
<dbReference type="InterPro" id="IPR007052">
    <property type="entry name" value="CS_dom"/>
</dbReference>
<dbReference type="InterPro" id="IPR037898">
    <property type="entry name" value="NudC_fam"/>
</dbReference>
<dbReference type="Gene3D" id="2.60.40.790">
    <property type="match status" value="1"/>
</dbReference>
<protein>
    <recommendedName>
        <fullName evidence="2">CS domain-containing protein</fullName>
    </recommendedName>
</protein>
<accession>A0AAV0T2Z7</accession>
<evidence type="ECO:0000256" key="1">
    <source>
        <dbReference type="ARBA" id="ARBA00022553"/>
    </source>
</evidence>
<evidence type="ECO:0000313" key="4">
    <source>
        <dbReference type="Proteomes" id="UP001162031"/>
    </source>
</evidence>
<dbReference type="InterPro" id="IPR025934">
    <property type="entry name" value="NudC_N_dom"/>
</dbReference>
<keyword evidence="1" id="KW-0597">Phosphoprotein</keyword>
<dbReference type="PROSITE" id="PS51203">
    <property type="entry name" value="CS"/>
    <property type="match status" value="1"/>
</dbReference>
<gene>
    <name evidence="3" type="ORF">HBR001_LOCUS1099</name>
</gene>
<dbReference type="GO" id="GO:0051082">
    <property type="term" value="F:unfolded protein binding"/>
    <property type="evidence" value="ECO:0007669"/>
    <property type="project" value="TreeGrafter"/>
</dbReference>
<dbReference type="Proteomes" id="UP001162031">
    <property type="component" value="Unassembled WGS sequence"/>
</dbReference>
<dbReference type="GO" id="GO:0005737">
    <property type="term" value="C:cytoplasm"/>
    <property type="evidence" value="ECO:0007669"/>
    <property type="project" value="TreeGrafter"/>
</dbReference>
<keyword evidence="4" id="KW-1185">Reference proteome</keyword>
<dbReference type="CDD" id="cd06467">
    <property type="entry name" value="p23_NUDC_like"/>
    <property type="match status" value="1"/>
</dbReference>
<dbReference type="GO" id="GO:0006457">
    <property type="term" value="P:protein folding"/>
    <property type="evidence" value="ECO:0007669"/>
    <property type="project" value="TreeGrafter"/>
</dbReference>
<proteinExistence type="predicted"/>
<dbReference type="PANTHER" id="PTHR12356">
    <property type="entry name" value="NUCLEAR MOVEMENT PROTEIN NUDC"/>
    <property type="match status" value="1"/>
</dbReference>
<dbReference type="Pfam" id="PF14050">
    <property type="entry name" value="Nudc_N"/>
    <property type="match status" value="1"/>
</dbReference>
<evidence type="ECO:0000313" key="3">
    <source>
        <dbReference type="EMBL" id="CAI5713704.1"/>
    </source>
</evidence>
<dbReference type="PANTHER" id="PTHR12356:SF17">
    <property type="entry name" value="CS DOMAIN-CONTAINING PROTEIN"/>
    <property type="match status" value="1"/>
</dbReference>
<dbReference type="EMBL" id="CANTFL010000095">
    <property type="protein sequence ID" value="CAI5713704.1"/>
    <property type="molecule type" value="Genomic_DNA"/>
</dbReference>
<comment type="caution">
    <text evidence="3">The sequence shown here is derived from an EMBL/GenBank/DDBJ whole genome shotgun (WGS) entry which is preliminary data.</text>
</comment>
<feature type="domain" description="CS" evidence="2">
    <location>
        <begin position="138"/>
        <end position="228"/>
    </location>
</feature>
<sequence>MADATSAVPGRFDALLTQLAQQHGGVESLLDSFFDFLHRKTDFYVVSSDPARHKMGFLPGQAQRKVLEAFQRHPMKSLDERNGSAVTVRSVTTTKTTGATAVPTASSAALAGASTAAVATEGPELTEDGKQIPIANGGVAEKYTWTQTLEEVSMHVEFAQDTQAKDLDCHIGPTRLRVALKSDRTRALLEGEFPEKVRADESIWSIESNRTLNISLEKVQRTWWACALKGGPEIDTSQVDSRRSIQEYDEATQGAIRKAMYDQRQQQINGRLPLTPEERMLQEAKNLPGSPFFVLHTTIKTLQEGAHIRCFLPLSLSHPLAGPM</sequence>
<evidence type="ECO:0000259" key="2">
    <source>
        <dbReference type="PROSITE" id="PS51203"/>
    </source>
</evidence>
<dbReference type="InterPro" id="IPR008978">
    <property type="entry name" value="HSP20-like_chaperone"/>
</dbReference>
<organism evidence="3 4">
    <name type="scientific">Hyaloperonospora brassicae</name>
    <name type="common">Brassica downy mildew</name>
    <name type="synonym">Peronospora brassicae</name>
    <dbReference type="NCBI Taxonomy" id="162125"/>
    <lineage>
        <taxon>Eukaryota</taxon>
        <taxon>Sar</taxon>
        <taxon>Stramenopiles</taxon>
        <taxon>Oomycota</taxon>
        <taxon>Peronosporomycetes</taxon>
        <taxon>Peronosporales</taxon>
        <taxon>Peronosporaceae</taxon>
        <taxon>Hyaloperonospora</taxon>
    </lineage>
</organism>
<dbReference type="AlphaFoldDB" id="A0AAV0T2Z7"/>
<name>A0AAV0T2Z7_HYABA</name>